<protein>
    <submittedName>
        <fullName evidence="1">Uncharacterized protein</fullName>
    </submittedName>
</protein>
<evidence type="ECO:0000313" key="1">
    <source>
        <dbReference type="EMBL" id="AJD41014.1"/>
    </source>
</evidence>
<dbReference type="KEGG" id="rga:RGR602_CH01675"/>
<dbReference type="HOGENOM" id="CLU_2555885_0_0_5"/>
<organism evidence="1 2">
    <name type="scientific">Rhizobium gallicum bv. gallicum R602sp</name>
    <dbReference type="NCBI Taxonomy" id="1041138"/>
    <lineage>
        <taxon>Bacteria</taxon>
        <taxon>Pseudomonadati</taxon>
        <taxon>Pseudomonadota</taxon>
        <taxon>Alphaproteobacteria</taxon>
        <taxon>Hyphomicrobiales</taxon>
        <taxon>Rhizobiaceae</taxon>
        <taxon>Rhizobium/Agrobacterium group</taxon>
        <taxon>Rhizobium</taxon>
    </lineage>
</organism>
<dbReference type="EMBL" id="CP006877">
    <property type="protein sequence ID" value="AJD41014.1"/>
    <property type="molecule type" value="Genomic_DNA"/>
</dbReference>
<dbReference type="Proteomes" id="UP000031368">
    <property type="component" value="Chromosome"/>
</dbReference>
<sequence>MAFKEARWVIAALQTLDHLSQRDLGLDIVDRLAEGLLYCRRIRVDEGRFAGEGWPLFSIGALGPTFFGAGASSLMICPKPMA</sequence>
<dbReference type="AlphaFoldDB" id="A0A0B4WZE0"/>
<name>A0A0B4WZE0_9HYPH</name>
<proteinExistence type="predicted"/>
<accession>A0A0B4WZE0</accession>
<reference evidence="1 2" key="1">
    <citation type="submission" date="2013-11" db="EMBL/GenBank/DDBJ databases">
        <title>Complete genome sequence of Rhizobium gallicum bv. gallicum R602.</title>
        <authorList>
            <person name="Bustos P."/>
            <person name="Santamaria R.I."/>
            <person name="Lozano L."/>
            <person name="Acosta J.L."/>
            <person name="Ormeno-Orrillo E."/>
            <person name="Rogel M.A."/>
            <person name="Romero D."/>
            <person name="Cevallos M.A."/>
            <person name="Martinez-Romero E."/>
            <person name="Gonzalez V."/>
        </authorList>
    </citation>
    <scope>NUCLEOTIDE SEQUENCE [LARGE SCALE GENOMIC DNA]</scope>
    <source>
        <strain evidence="1 2">R602</strain>
    </source>
</reference>
<evidence type="ECO:0000313" key="2">
    <source>
        <dbReference type="Proteomes" id="UP000031368"/>
    </source>
</evidence>
<gene>
    <name evidence="1" type="ORF">RGR602_CH01675</name>
</gene>
<keyword evidence="2" id="KW-1185">Reference proteome</keyword>